<dbReference type="GO" id="GO:0050262">
    <property type="term" value="F:ribosylnicotinamide kinase activity"/>
    <property type="evidence" value="ECO:0007669"/>
    <property type="project" value="InterPro"/>
</dbReference>
<dbReference type="EMBL" id="MT701590">
    <property type="protein sequence ID" value="QPB09254.1"/>
    <property type="molecule type" value="Genomic_DNA"/>
</dbReference>
<proteinExistence type="predicted"/>
<protein>
    <submittedName>
        <fullName evidence="2">NadR-like transcriptional regulator</fullName>
    </submittedName>
</protein>
<dbReference type="Gene3D" id="3.40.50.620">
    <property type="entry name" value="HUPs"/>
    <property type="match status" value="1"/>
</dbReference>
<dbReference type="GO" id="GO:0009435">
    <property type="term" value="P:NAD+ biosynthetic process"/>
    <property type="evidence" value="ECO:0007669"/>
    <property type="project" value="InterPro"/>
</dbReference>
<organism evidence="2 3">
    <name type="scientific">Klebsiella phage Miami</name>
    <dbReference type="NCBI Taxonomy" id="2767581"/>
    <lineage>
        <taxon>Viruses</taxon>
        <taxon>Duplodnaviria</taxon>
        <taxon>Heunggongvirae</taxon>
        <taxon>Uroviricota</taxon>
        <taxon>Caudoviricetes</taxon>
        <taxon>Chimalliviridae</taxon>
        <taxon>Miamivirus</taxon>
        <taxon>Miamivirus miami</taxon>
    </lineage>
</organism>
<dbReference type="GO" id="GO:0000309">
    <property type="term" value="F:nicotinamide-nucleotide adenylyltransferase activity"/>
    <property type="evidence" value="ECO:0007669"/>
    <property type="project" value="InterPro"/>
</dbReference>
<dbReference type="SUPFAM" id="SSF52540">
    <property type="entry name" value="P-loop containing nucleoside triphosphate hydrolases"/>
    <property type="match status" value="1"/>
</dbReference>
<evidence type="ECO:0000259" key="1">
    <source>
        <dbReference type="Pfam" id="PF13521"/>
    </source>
</evidence>
<accession>A0A873WV05</accession>
<dbReference type="Proteomes" id="UP000662782">
    <property type="component" value="Segment"/>
</dbReference>
<dbReference type="NCBIfam" id="TIGR00125">
    <property type="entry name" value="cyt_tran_rel"/>
    <property type="match status" value="1"/>
</dbReference>
<reference evidence="2 3" key="1">
    <citation type="submission" date="2020-07" db="EMBL/GenBank/DDBJ databases">
        <title>Complete genome sequence of Klebsiella pneumoniae phage Miami.</title>
        <authorList>
            <person name="Mora D.A."/>
            <person name="Lessor L."/>
            <person name="Gill J."/>
            <person name="Liu M."/>
        </authorList>
    </citation>
    <scope>NUCLEOTIDE SEQUENCE [LARGE SCALE GENOMIC DNA]</scope>
</reference>
<dbReference type="InterPro" id="IPR014729">
    <property type="entry name" value="Rossmann-like_a/b/a_fold"/>
</dbReference>
<dbReference type="Pfam" id="PF13521">
    <property type="entry name" value="AAA_28"/>
    <property type="match status" value="1"/>
</dbReference>
<dbReference type="SUPFAM" id="SSF52374">
    <property type="entry name" value="Nucleotidylyl transferase"/>
    <property type="match status" value="1"/>
</dbReference>
<dbReference type="PIRSF" id="PIRSF004776">
    <property type="entry name" value="NadR_NMNAT/RNK"/>
    <property type="match status" value="1"/>
</dbReference>
<evidence type="ECO:0000313" key="3">
    <source>
        <dbReference type="Proteomes" id="UP000662782"/>
    </source>
</evidence>
<dbReference type="InterPro" id="IPR004821">
    <property type="entry name" value="Cyt_trans-like"/>
</dbReference>
<dbReference type="PANTHER" id="PTHR37512:SF1">
    <property type="entry name" value="NADR_TTD14 AAA DOMAIN-CONTAINING PROTEIN"/>
    <property type="match status" value="1"/>
</dbReference>
<dbReference type="InterPro" id="IPR027417">
    <property type="entry name" value="P-loop_NTPase"/>
</dbReference>
<dbReference type="Gene3D" id="3.40.50.300">
    <property type="entry name" value="P-loop containing nucleotide triphosphate hydrolases"/>
    <property type="match status" value="1"/>
</dbReference>
<sequence>MFDIGIVVGKFAPLTQGHINLITQASLQAKKVIVVLSHDSRWLAQQCPRDQKALTFTNRLRWLQQHYADSDHIDIKYIIEDDIPEFPNGWSAYCNLLRKIYTEEQHKNYKGIGSVDNTRRIAQTVAIFSSEIDYDKGYEEHLPEVSHVVVDAHRTAVPISATKIRENLYANWEYLPSIVRKDYTKRIVILGQESCGKSVMVKNLAKMFNTSWVEEYGRTYCETELCGSESTLRSDDYPIIAYRHKELEIQAMRSANRICIVDTNAFITEYYHRLYEGKPNRIVSAIAAEENYDLVIVLEPTVEWVDDGLRSNPERQRTTELFNLMSLEFPNQFPEGRTFHISSPDYKVRFDQAYEIIKTFTQRVNSGEF</sequence>
<gene>
    <name evidence="2" type="ORF">CPT_Miami_159</name>
</gene>
<dbReference type="NCBIfam" id="NF005988">
    <property type="entry name" value="PRK08099.1"/>
    <property type="match status" value="1"/>
</dbReference>
<keyword evidence="3" id="KW-1185">Reference proteome</keyword>
<evidence type="ECO:0000313" key="2">
    <source>
        <dbReference type="EMBL" id="QPB09254.1"/>
    </source>
</evidence>
<dbReference type="PANTHER" id="PTHR37512">
    <property type="entry name" value="TRIFUNCTIONAL NAD BIOSYNTHESIS/REGULATOR PROTEIN NADR"/>
    <property type="match status" value="1"/>
</dbReference>
<dbReference type="InterPro" id="IPR038727">
    <property type="entry name" value="NadR/Ttd14_AAA_dom"/>
</dbReference>
<dbReference type="InterPro" id="IPR052735">
    <property type="entry name" value="NAD_biosynth-regulator"/>
</dbReference>
<dbReference type="InterPro" id="IPR016429">
    <property type="entry name" value="NAD_NadR"/>
</dbReference>
<feature type="domain" description="NadR/Ttd14 AAA" evidence="1">
    <location>
        <begin position="186"/>
        <end position="323"/>
    </location>
</feature>
<name>A0A873WV05_9CAUD</name>